<keyword evidence="9" id="KW-1185">Reference proteome</keyword>
<dbReference type="InterPro" id="IPR018076">
    <property type="entry name" value="T2SS_GspF_dom"/>
</dbReference>
<keyword evidence="5 6" id="KW-0472">Membrane</keyword>
<dbReference type="GO" id="GO:0005886">
    <property type="term" value="C:plasma membrane"/>
    <property type="evidence" value="ECO:0007669"/>
    <property type="project" value="UniProtKB-SubCell"/>
</dbReference>
<dbReference type="OrthoDB" id="3217742at2"/>
<accession>A0A7L4YK51</accession>
<evidence type="ECO:0000256" key="2">
    <source>
        <dbReference type="ARBA" id="ARBA00022475"/>
    </source>
</evidence>
<organism evidence="8 9">
    <name type="scientific">Epidermidibacterium keratini</name>
    <dbReference type="NCBI Taxonomy" id="1891644"/>
    <lineage>
        <taxon>Bacteria</taxon>
        <taxon>Bacillati</taxon>
        <taxon>Actinomycetota</taxon>
        <taxon>Actinomycetes</taxon>
        <taxon>Sporichthyales</taxon>
        <taxon>Sporichthyaceae</taxon>
        <taxon>Epidermidibacterium</taxon>
    </lineage>
</organism>
<comment type="subcellular location">
    <subcellularLocation>
        <location evidence="1">Cell membrane</location>
        <topology evidence="1">Multi-pass membrane protein</topology>
    </subcellularLocation>
</comment>
<dbReference type="RefSeq" id="WP_159543311.1">
    <property type="nucleotide sequence ID" value="NZ_CP047156.1"/>
</dbReference>
<feature type="transmembrane region" description="Helical" evidence="6">
    <location>
        <begin position="227"/>
        <end position="249"/>
    </location>
</feature>
<feature type="domain" description="Type II secretion system protein GspF" evidence="7">
    <location>
        <begin position="114"/>
        <end position="238"/>
    </location>
</feature>
<evidence type="ECO:0000256" key="5">
    <source>
        <dbReference type="ARBA" id="ARBA00023136"/>
    </source>
</evidence>
<dbReference type="KEGG" id="eke:EK0264_04375"/>
<evidence type="ECO:0000256" key="4">
    <source>
        <dbReference type="ARBA" id="ARBA00022989"/>
    </source>
</evidence>
<reference evidence="8 9" key="1">
    <citation type="journal article" date="2018" name="Int. J. Syst. Evol. Microbiol.">
        <title>Epidermidibacterium keratini gen. nov., sp. nov., a member of the family Sporichthyaceae, isolated from keratin epidermis.</title>
        <authorList>
            <person name="Lee D.G."/>
            <person name="Trujillo M.E."/>
            <person name="Kang S."/>
            <person name="Nam J.J."/>
            <person name="Kim Y.J."/>
        </authorList>
    </citation>
    <scope>NUCLEOTIDE SEQUENCE [LARGE SCALE GENOMIC DNA]</scope>
    <source>
        <strain evidence="8 9">EPI-7</strain>
    </source>
</reference>
<dbReference type="Proteomes" id="UP000463857">
    <property type="component" value="Chromosome"/>
</dbReference>
<dbReference type="Gene3D" id="1.20.81.30">
    <property type="entry name" value="Type II secretion system (T2SS), domain F"/>
    <property type="match status" value="1"/>
</dbReference>
<evidence type="ECO:0000256" key="1">
    <source>
        <dbReference type="ARBA" id="ARBA00004651"/>
    </source>
</evidence>
<protein>
    <submittedName>
        <fullName evidence="8">Type II secretion system protein F</fullName>
    </submittedName>
</protein>
<keyword evidence="2" id="KW-1003">Cell membrane</keyword>
<feature type="transmembrane region" description="Helical" evidence="6">
    <location>
        <begin position="64"/>
        <end position="94"/>
    </location>
</feature>
<evidence type="ECO:0000256" key="3">
    <source>
        <dbReference type="ARBA" id="ARBA00022692"/>
    </source>
</evidence>
<sequence length="286" mass="30940">MGALLGLVAGVGLLLIWWAIAVPERPRERRGTAIGRRRTDLLADAGLGSLTNTHLWLLQLASGFVIGLLILLVTRSVVIATVFAIGGFALPVAVVRRLRTKRRSDLREVWPEAIDHLTSAVRAGLSIPEALSALSHRGPVALRPAFEAFGSDYRASGRFSDCLDALKARLADPIGDRVIETLRVTREVGGAELGTVLRTLSRFLREEGRVRAEIESRKQATINGARLAVAAPWLVLLLLGSQSTTLAAYDTPVGLAILLAGAVVCVVAYRIMLRIGRLPEEERVLR</sequence>
<gene>
    <name evidence="8" type="ORF">EK0264_04375</name>
</gene>
<dbReference type="PANTHER" id="PTHR35007">
    <property type="entry name" value="INTEGRAL MEMBRANE PROTEIN-RELATED"/>
    <property type="match status" value="1"/>
</dbReference>
<feature type="transmembrane region" description="Helical" evidence="6">
    <location>
        <begin position="255"/>
        <end position="273"/>
    </location>
</feature>
<name>A0A7L4YK51_9ACTN</name>
<evidence type="ECO:0000313" key="8">
    <source>
        <dbReference type="EMBL" id="QHB99595.1"/>
    </source>
</evidence>
<keyword evidence="3 6" id="KW-0812">Transmembrane</keyword>
<dbReference type="EMBL" id="CP047156">
    <property type="protein sequence ID" value="QHB99595.1"/>
    <property type="molecule type" value="Genomic_DNA"/>
</dbReference>
<dbReference type="AlphaFoldDB" id="A0A7L4YK51"/>
<dbReference type="InterPro" id="IPR042094">
    <property type="entry name" value="T2SS_GspF_sf"/>
</dbReference>
<dbReference type="InParanoid" id="A0A7L4YK51"/>
<evidence type="ECO:0000259" key="7">
    <source>
        <dbReference type="Pfam" id="PF00482"/>
    </source>
</evidence>
<proteinExistence type="predicted"/>
<dbReference type="PANTHER" id="PTHR35007:SF2">
    <property type="entry name" value="PILUS ASSEMBLE PROTEIN"/>
    <property type="match status" value="1"/>
</dbReference>
<keyword evidence="4 6" id="KW-1133">Transmembrane helix</keyword>
<evidence type="ECO:0000256" key="6">
    <source>
        <dbReference type="SAM" id="Phobius"/>
    </source>
</evidence>
<evidence type="ECO:0000313" key="9">
    <source>
        <dbReference type="Proteomes" id="UP000463857"/>
    </source>
</evidence>
<dbReference type="Pfam" id="PF00482">
    <property type="entry name" value="T2SSF"/>
    <property type="match status" value="1"/>
</dbReference>